<gene>
    <name evidence="1" type="ORF">ABU614_21980</name>
</gene>
<evidence type="ECO:0000313" key="1">
    <source>
        <dbReference type="EMBL" id="XCO74989.1"/>
    </source>
</evidence>
<name>A0AAU8MRU3_9GAMM</name>
<dbReference type="EMBL" id="CP159925">
    <property type="protein sequence ID" value="XCO74989.1"/>
    <property type="molecule type" value="Genomic_DNA"/>
</dbReference>
<dbReference type="RefSeq" id="WP_363797826.1">
    <property type="nucleotide sequence ID" value="NZ_CP159925.1"/>
</dbReference>
<sequence length="91" mass="10149">MNQGAQSLPVLKMSDLDDASLKAFRDLLRRIAGICRANPGVLQVAPINDLVELEAFIAKFRPLFAESTREMGNLQGVVTKALKRRRKEIRA</sequence>
<protein>
    <submittedName>
        <fullName evidence="1">Uncharacterized protein</fullName>
    </submittedName>
</protein>
<accession>A0AAU8MRU3</accession>
<dbReference type="AlphaFoldDB" id="A0AAU8MRU3"/>
<organism evidence="1">
    <name type="scientific">Lysobacter firmicutimachus</name>
    <dbReference type="NCBI Taxonomy" id="1792846"/>
    <lineage>
        <taxon>Bacteria</taxon>
        <taxon>Pseudomonadati</taxon>
        <taxon>Pseudomonadota</taxon>
        <taxon>Gammaproteobacteria</taxon>
        <taxon>Lysobacterales</taxon>
        <taxon>Lysobacteraceae</taxon>
        <taxon>Lysobacter</taxon>
    </lineage>
</organism>
<proteinExistence type="predicted"/>
<reference evidence="1" key="1">
    <citation type="submission" date="2024-06" db="EMBL/GenBank/DDBJ databases">
        <authorList>
            <person name="Li S."/>
        </authorList>
    </citation>
    <scope>NUCLEOTIDE SEQUENCE</scope>
    <source>
        <strain evidence="1">SR10</strain>
    </source>
</reference>